<protein>
    <submittedName>
        <fullName evidence="2">Uncharacterized protein</fullName>
    </submittedName>
</protein>
<organism evidence="2 3">
    <name type="scientific">Acer saccharum</name>
    <name type="common">Sugar maple</name>
    <dbReference type="NCBI Taxonomy" id="4024"/>
    <lineage>
        <taxon>Eukaryota</taxon>
        <taxon>Viridiplantae</taxon>
        <taxon>Streptophyta</taxon>
        <taxon>Embryophyta</taxon>
        <taxon>Tracheophyta</taxon>
        <taxon>Spermatophyta</taxon>
        <taxon>Magnoliopsida</taxon>
        <taxon>eudicotyledons</taxon>
        <taxon>Gunneridae</taxon>
        <taxon>Pentapetalae</taxon>
        <taxon>rosids</taxon>
        <taxon>malvids</taxon>
        <taxon>Sapindales</taxon>
        <taxon>Sapindaceae</taxon>
        <taxon>Hippocastanoideae</taxon>
        <taxon>Acereae</taxon>
        <taxon>Acer</taxon>
    </lineage>
</organism>
<dbReference type="EMBL" id="JAUESC010000003">
    <property type="protein sequence ID" value="KAK0602154.1"/>
    <property type="molecule type" value="Genomic_DNA"/>
</dbReference>
<accession>A0AA39VXQ1</accession>
<evidence type="ECO:0000256" key="1">
    <source>
        <dbReference type="SAM" id="MobiDB-lite"/>
    </source>
</evidence>
<gene>
    <name evidence="2" type="ORF">LWI29_030900</name>
</gene>
<feature type="compositionally biased region" description="Basic and acidic residues" evidence="1">
    <location>
        <begin position="73"/>
        <end position="99"/>
    </location>
</feature>
<dbReference type="AlphaFoldDB" id="A0AA39VXQ1"/>
<evidence type="ECO:0000313" key="2">
    <source>
        <dbReference type="EMBL" id="KAK0602154.1"/>
    </source>
</evidence>
<feature type="region of interest" description="Disordered" evidence="1">
    <location>
        <begin position="34"/>
        <end position="162"/>
    </location>
</feature>
<keyword evidence="3" id="KW-1185">Reference proteome</keyword>
<sequence>MAHHCLRNPVGVIKDDSLSASGKQEHVEMVKVKVPSSEEAKFDVAANTTLPTDETSSLEEVATDKTSPMDENSSLKEAEQGRKQRQSTIKESDRGDHSVIDVNDTPLLEATVTSIATPESDEKKEDDEQQEPYGIEEEDVLEKKPQQQEPECAIPQGPEKDTKLDILVATPNSQRSVQKSIEKFKAYTKI</sequence>
<evidence type="ECO:0000313" key="3">
    <source>
        <dbReference type="Proteomes" id="UP001168877"/>
    </source>
</evidence>
<feature type="compositionally biased region" description="Acidic residues" evidence="1">
    <location>
        <begin position="124"/>
        <end position="140"/>
    </location>
</feature>
<feature type="compositionally biased region" description="Polar residues" evidence="1">
    <location>
        <begin position="46"/>
        <end position="55"/>
    </location>
</feature>
<reference evidence="2" key="2">
    <citation type="submission" date="2023-06" db="EMBL/GenBank/DDBJ databases">
        <authorList>
            <person name="Swenson N.G."/>
            <person name="Wegrzyn J.L."/>
            <person name="Mcevoy S.L."/>
        </authorList>
    </citation>
    <scope>NUCLEOTIDE SEQUENCE</scope>
    <source>
        <strain evidence="2">NS2018</strain>
        <tissue evidence="2">Leaf</tissue>
    </source>
</reference>
<dbReference type="Proteomes" id="UP001168877">
    <property type="component" value="Unassembled WGS sequence"/>
</dbReference>
<name>A0AA39VXQ1_ACESA</name>
<comment type="caution">
    <text evidence="2">The sequence shown here is derived from an EMBL/GenBank/DDBJ whole genome shotgun (WGS) entry which is preliminary data.</text>
</comment>
<reference evidence="2" key="1">
    <citation type="journal article" date="2022" name="Plant J.">
        <title>Strategies of tolerance reflected in two North American maple genomes.</title>
        <authorList>
            <person name="McEvoy S.L."/>
            <person name="Sezen U.U."/>
            <person name="Trouern-Trend A."/>
            <person name="McMahon S.M."/>
            <person name="Schaberg P.G."/>
            <person name="Yang J."/>
            <person name="Wegrzyn J.L."/>
            <person name="Swenson N.G."/>
        </authorList>
    </citation>
    <scope>NUCLEOTIDE SEQUENCE</scope>
    <source>
        <strain evidence="2">NS2018</strain>
    </source>
</reference>
<proteinExistence type="predicted"/>